<accession>A0A2U9NSH5</accession>
<dbReference type="NCBIfam" id="TIGR01683">
    <property type="entry name" value="thiS"/>
    <property type="match status" value="1"/>
</dbReference>
<dbReference type="EMBL" id="MG755805">
    <property type="protein sequence ID" value="AWT40084.1"/>
    <property type="molecule type" value="Genomic_DNA"/>
</dbReference>
<dbReference type="SUPFAM" id="SSF54285">
    <property type="entry name" value="MoaD/ThiS"/>
    <property type="match status" value="1"/>
</dbReference>
<reference evidence="1" key="1">
    <citation type="journal article" date="2018" name="Adv. Bot. Res.">
        <title>Evolution of the Plastid Genomes in Diatoms.</title>
        <authorList>
            <person name="Yu M."/>
            <person name="Ashworth M.P."/>
            <person name="Hajrah N.H."/>
            <person name="Khiyami M.A."/>
            <person name="Sabir M.J."/>
            <person name="Alhebshi A.M."/>
            <person name="Al-Malki A.L."/>
            <person name="Sabir J.S.M."/>
            <person name="Theriot E.C."/>
            <person name="Jansen R.K."/>
        </authorList>
    </citation>
    <scope>NUCLEOTIDE SEQUENCE</scope>
</reference>
<keyword evidence="1" id="KW-0150">Chloroplast</keyword>
<dbReference type="RefSeq" id="YP_009497371.1">
    <property type="nucleotide sequence ID" value="NC_038006.1"/>
</dbReference>
<dbReference type="AlphaFoldDB" id="A0A2U9NSH5"/>
<name>A0A2U9NSH5_9STRA</name>
<dbReference type="InterPro" id="IPR016155">
    <property type="entry name" value="Mopterin_synth/thiamin_S_b"/>
</dbReference>
<dbReference type="PANTHER" id="PTHR34472:SF1">
    <property type="entry name" value="SULFUR CARRIER PROTEIN THIS"/>
    <property type="match status" value="1"/>
</dbReference>
<evidence type="ECO:0000313" key="1">
    <source>
        <dbReference type="EMBL" id="AWT40084.1"/>
    </source>
</evidence>
<dbReference type="PANTHER" id="PTHR34472">
    <property type="entry name" value="SULFUR CARRIER PROTEIN THIS"/>
    <property type="match status" value="1"/>
</dbReference>
<organism evidence="1">
    <name type="scientific">Biddulphia biddulphiana</name>
    <dbReference type="NCBI Taxonomy" id="1158022"/>
    <lineage>
        <taxon>Eukaryota</taxon>
        <taxon>Sar</taxon>
        <taxon>Stramenopiles</taxon>
        <taxon>Ochrophyta</taxon>
        <taxon>Bacillariophyta</taxon>
        <taxon>Mediophyceae</taxon>
        <taxon>Biddulphiophycidae</taxon>
        <taxon>Biddulphiales</taxon>
        <taxon>Biddulphiaceae</taxon>
        <taxon>Biddulphia</taxon>
    </lineage>
</organism>
<keyword evidence="1" id="KW-0934">Plastid</keyword>
<protein>
    <submittedName>
        <fullName evidence="1">Thiamine biosynthesis protein S</fullName>
    </submittedName>
</protein>
<dbReference type="Gene3D" id="3.10.20.30">
    <property type="match status" value="1"/>
</dbReference>
<dbReference type="InterPro" id="IPR010035">
    <property type="entry name" value="Thi_S"/>
</dbReference>
<dbReference type="GeneID" id="36959949"/>
<geneLocation type="chloroplast" evidence="1"/>
<gene>
    <name evidence="1" type="primary">thiS</name>
</gene>
<dbReference type="Pfam" id="PF02597">
    <property type="entry name" value="ThiS"/>
    <property type="match status" value="1"/>
</dbReference>
<dbReference type="CDD" id="cd00565">
    <property type="entry name" value="Ubl_ThiS"/>
    <property type="match status" value="1"/>
</dbReference>
<dbReference type="InterPro" id="IPR003749">
    <property type="entry name" value="ThiS/MoaD-like"/>
</dbReference>
<dbReference type="InterPro" id="IPR012675">
    <property type="entry name" value="Beta-grasp_dom_sf"/>
</dbReference>
<sequence length="72" mass="8490">MNIITKKTFYLNGEEYFSKDNLTLLDLLDYFDFNLSLSVLEYNNFICHKKHWNNISIRQNDKIEIITIVGGG</sequence>
<proteinExistence type="predicted"/>